<gene>
    <name evidence="1" type="ORF">ISF26_04915</name>
</gene>
<organism evidence="1 2">
    <name type="scientific">Gloeobacter morelensis MG652769</name>
    <dbReference type="NCBI Taxonomy" id="2781736"/>
    <lineage>
        <taxon>Bacteria</taxon>
        <taxon>Bacillati</taxon>
        <taxon>Cyanobacteriota</taxon>
        <taxon>Cyanophyceae</taxon>
        <taxon>Gloeobacterales</taxon>
        <taxon>Gloeobacteraceae</taxon>
        <taxon>Gloeobacter</taxon>
        <taxon>Gloeobacter morelensis</taxon>
    </lineage>
</organism>
<sequence>MESPEIRPIAPSELVVYLPYLQAARRPALPRALSLYRRGGLEGVRQIEGAAALPWSARWDVRSLPVDPTQCRLDFREGACSFEREMVLPTFELVGFLAEWLAAGGSSGDFSAGFYRRLFGA</sequence>
<proteinExistence type="predicted"/>
<dbReference type="NCBIfam" id="NF045587">
    <property type="entry name" value="T4P_biogen_EbsA"/>
    <property type="match status" value="1"/>
</dbReference>
<protein>
    <submittedName>
        <fullName evidence="1">Uncharacterized protein</fullName>
    </submittedName>
</protein>
<accession>A0ABY3PPM3</accession>
<keyword evidence="2" id="KW-1185">Reference proteome</keyword>
<reference evidence="1 2" key="1">
    <citation type="journal article" date="2021" name="Genome Biol. Evol.">
        <title>Complete Genome Sequencing of a Novel Gloeobacter Species from a Waterfall Cave in Mexico.</title>
        <authorList>
            <person name="Saw J.H."/>
            <person name="Cardona T."/>
            <person name="Montejano G."/>
        </authorList>
    </citation>
    <scope>NUCLEOTIDE SEQUENCE [LARGE SCALE GENOMIC DNA]</scope>
    <source>
        <strain evidence="1">MG652769</strain>
    </source>
</reference>
<evidence type="ECO:0000313" key="1">
    <source>
        <dbReference type="EMBL" id="UFP95589.1"/>
    </source>
</evidence>
<dbReference type="EMBL" id="CP063845">
    <property type="protein sequence ID" value="UFP95589.1"/>
    <property type="molecule type" value="Genomic_DNA"/>
</dbReference>
<dbReference type="RefSeq" id="WP_230842817.1">
    <property type="nucleotide sequence ID" value="NZ_CP063845.1"/>
</dbReference>
<dbReference type="Proteomes" id="UP001054846">
    <property type="component" value="Chromosome"/>
</dbReference>
<evidence type="ECO:0000313" key="2">
    <source>
        <dbReference type="Proteomes" id="UP001054846"/>
    </source>
</evidence>
<dbReference type="InterPro" id="IPR054652">
    <property type="entry name" value="T4P_EbsA-like"/>
</dbReference>
<name>A0ABY3PPM3_9CYAN</name>